<comment type="caution">
    <text evidence="1">The sequence shown here is derived from an EMBL/GenBank/DDBJ whole genome shotgun (WGS) entry which is preliminary data.</text>
</comment>
<accession>A0AC60P9A4</accession>
<protein>
    <submittedName>
        <fullName evidence="1">Uncharacterized protein</fullName>
    </submittedName>
</protein>
<evidence type="ECO:0000313" key="1">
    <source>
        <dbReference type="EMBL" id="KAG0416088.1"/>
    </source>
</evidence>
<proteinExistence type="predicted"/>
<dbReference type="Proteomes" id="UP000805193">
    <property type="component" value="Unassembled WGS sequence"/>
</dbReference>
<reference evidence="1 2" key="1">
    <citation type="journal article" date="2020" name="Cell">
        <title>Large-Scale Comparative Analyses of Tick Genomes Elucidate Their Genetic Diversity and Vector Capacities.</title>
        <authorList>
            <consortium name="Tick Genome and Microbiome Consortium (TIGMIC)"/>
            <person name="Jia N."/>
            <person name="Wang J."/>
            <person name="Shi W."/>
            <person name="Du L."/>
            <person name="Sun Y."/>
            <person name="Zhan W."/>
            <person name="Jiang J.F."/>
            <person name="Wang Q."/>
            <person name="Zhang B."/>
            <person name="Ji P."/>
            <person name="Bell-Sakyi L."/>
            <person name="Cui X.M."/>
            <person name="Yuan T.T."/>
            <person name="Jiang B.G."/>
            <person name="Yang W.F."/>
            <person name="Lam T.T."/>
            <person name="Chang Q.C."/>
            <person name="Ding S.J."/>
            <person name="Wang X.J."/>
            <person name="Zhu J.G."/>
            <person name="Ruan X.D."/>
            <person name="Zhao L."/>
            <person name="Wei J.T."/>
            <person name="Ye R.Z."/>
            <person name="Que T.C."/>
            <person name="Du C.H."/>
            <person name="Zhou Y.H."/>
            <person name="Cheng J.X."/>
            <person name="Dai P.F."/>
            <person name="Guo W.B."/>
            <person name="Han X.H."/>
            <person name="Huang E.J."/>
            <person name="Li L.F."/>
            <person name="Wei W."/>
            <person name="Gao Y.C."/>
            <person name="Liu J.Z."/>
            <person name="Shao H.Z."/>
            <person name="Wang X."/>
            <person name="Wang C.C."/>
            <person name="Yang T.C."/>
            <person name="Huo Q.B."/>
            <person name="Li W."/>
            <person name="Chen H.Y."/>
            <person name="Chen S.E."/>
            <person name="Zhou L.G."/>
            <person name="Ni X.B."/>
            <person name="Tian J.H."/>
            <person name="Sheng Y."/>
            <person name="Liu T."/>
            <person name="Pan Y.S."/>
            <person name="Xia L.Y."/>
            <person name="Li J."/>
            <person name="Zhao F."/>
            <person name="Cao W.C."/>
        </authorList>
    </citation>
    <scope>NUCLEOTIDE SEQUENCE [LARGE SCALE GENOMIC DNA]</scope>
    <source>
        <strain evidence="1">Iper-2018</strain>
    </source>
</reference>
<evidence type="ECO:0000313" key="2">
    <source>
        <dbReference type="Proteomes" id="UP000805193"/>
    </source>
</evidence>
<keyword evidence="2" id="KW-1185">Reference proteome</keyword>
<feature type="non-terminal residue" evidence="1">
    <location>
        <position position="1"/>
    </location>
</feature>
<gene>
    <name evidence="1" type="ORF">HPB47_006733</name>
</gene>
<sequence>GSSRGPPGDTSSTQSKPLSGAVPKRTLRAPTPTNRLVNPGLKRSESLKENLALPPDLLPKRQRVAAPTSAAAAAKQVMDAKKRLRRSRSACPVSRAPLPSAAPRNALKASGSTSTLGSLASKHGGSTMSVAPSAPKNKGSGSSAALAPSAAGKRKPWDLQGRVKDLEELVSSLAGDKHELQILHKEKEQQVEVLIKDNTELQVQLEHVKRLTLENDSLKEQLRHKTNDVAKLTAELESTMTKLGCCQREKQSLQETVSELTGNYAGLRAEHSAMQLLLQNEQEKCSRLAESLRQSQERVAEKDQQLQDAEMMRRDLHNTLQELKGNIRVFCRVRPMLPSEEREGERPSRISFPDEKTVELVKPTLR</sequence>
<name>A0AC60P9A4_IXOPE</name>
<dbReference type="EMBL" id="JABSTQ010010990">
    <property type="protein sequence ID" value="KAG0416088.1"/>
    <property type="molecule type" value="Genomic_DNA"/>
</dbReference>
<organism evidence="1 2">
    <name type="scientific">Ixodes persulcatus</name>
    <name type="common">Taiga tick</name>
    <dbReference type="NCBI Taxonomy" id="34615"/>
    <lineage>
        <taxon>Eukaryota</taxon>
        <taxon>Metazoa</taxon>
        <taxon>Ecdysozoa</taxon>
        <taxon>Arthropoda</taxon>
        <taxon>Chelicerata</taxon>
        <taxon>Arachnida</taxon>
        <taxon>Acari</taxon>
        <taxon>Parasitiformes</taxon>
        <taxon>Ixodida</taxon>
        <taxon>Ixodoidea</taxon>
        <taxon>Ixodidae</taxon>
        <taxon>Ixodinae</taxon>
        <taxon>Ixodes</taxon>
    </lineage>
</organism>